<dbReference type="EMBL" id="MT144012">
    <property type="protein sequence ID" value="QJA46483.1"/>
    <property type="molecule type" value="Genomic_DNA"/>
</dbReference>
<dbReference type="AlphaFoldDB" id="A0A6H1ZEZ6"/>
<dbReference type="EMBL" id="MT144635">
    <property type="protein sequence ID" value="QJH95971.1"/>
    <property type="molecule type" value="Genomic_DNA"/>
</dbReference>
<evidence type="ECO:0000313" key="2">
    <source>
        <dbReference type="EMBL" id="QJH95971.1"/>
    </source>
</evidence>
<sequence>MPLAPSNSLLAKDIIGEAIEVANVNDEALELGSVQRLYYNLAIMELYTILSLIENEAYLSTTAALTLVAGEATKHKTVALVTLLDLYDKIELIKVRNGSTNYIQTSKVSLEEFDTHKILGSAQYPYGDGVIWTIIGNNLHILYGVDVTVGTVECMAIYKRVPTVLTSASFALAKIDIPDKYASVLVARIAAFMEARAGITERSLALVKMLYEQLMIGLDSTTKAKIMNSLEFSSQSKEVVKDGL</sequence>
<dbReference type="InterPro" id="IPR056209">
    <property type="entry name" value="SU10_adaptor"/>
</dbReference>
<proteinExistence type="predicted"/>
<protein>
    <submittedName>
        <fullName evidence="1">Uncharacterized protein</fullName>
    </submittedName>
</protein>
<name>A0A6H1ZEZ6_9ZZZZ</name>
<gene>
    <name evidence="1" type="ORF">TM448A00443_0010</name>
    <name evidence="2" type="ORF">TM448B00565_0011</name>
</gene>
<evidence type="ECO:0000313" key="1">
    <source>
        <dbReference type="EMBL" id="QJA46483.1"/>
    </source>
</evidence>
<organism evidence="1">
    <name type="scientific">viral metagenome</name>
    <dbReference type="NCBI Taxonomy" id="1070528"/>
    <lineage>
        <taxon>unclassified sequences</taxon>
        <taxon>metagenomes</taxon>
        <taxon>organismal metagenomes</taxon>
    </lineage>
</organism>
<dbReference type="Pfam" id="PF24175">
    <property type="entry name" value="SU10_adaptor"/>
    <property type="match status" value="1"/>
</dbReference>
<accession>A0A6H1ZEZ6</accession>
<reference evidence="1" key="1">
    <citation type="submission" date="2020-03" db="EMBL/GenBank/DDBJ databases">
        <title>The deep terrestrial virosphere.</title>
        <authorList>
            <person name="Holmfeldt K."/>
            <person name="Nilsson E."/>
            <person name="Simone D."/>
            <person name="Lopez-Fernandez M."/>
            <person name="Wu X."/>
            <person name="de Brujin I."/>
            <person name="Lundin D."/>
            <person name="Andersson A."/>
            <person name="Bertilsson S."/>
            <person name="Dopson M."/>
        </authorList>
    </citation>
    <scope>NUCLEOTIDE SEQUENCE</scope>
    <source>
        <strain evidence="1">TM448A00443</strain>
        <strain evidence="2">TM448B00565</strain>
    </source>
</reference>